<protein>
    <submittedName>
        <fullName evidence="1">Uncharacterized protein</fullName>
    </submittedName>
</protein>
<evidence type="ECO:0000313" key="1">
    <source>
        <dbReference type="EMBL" id="CAH0014462.1"/>
    </source>
</evidence>
<accession>A0A9N9V0G1</accession>
<organism evidence="1 2">
    <name type="scientific">Clonostachys rhizophaga</name>
    <dbReference type="NCBI Taxonomy" id="160324"/>
    <lineage>
        <taxon>Eukaryota</taxon>
        <taxon>Fungi</taxon>
        <taxon>Dikarya</taxon>
        <taxon>Ascomycota</taxon>
        <taxon>Pezizomycotina</taxon>
        <taxon>Sordariomycetes</taxon>
        <taxon>Hypocreomycetidae</taxon>
        <taxon>Hypocreales</taxon>
        <taxon>Bionectriaceae</taxon>
        <taxon>Clonostachys</taxon>
    </lineage>
</organism>
<reference evidence="1" key="1">
    <citation type="submission" date="2021-10" db="EMBL/GenBank/DDBJ databases">
        <authorList>
            <person name="Piombo E."/>
        </authorList>
    </citation>
    <scope>NUCLEOTIDE SEQUENCE</scope>
</reference>
<comment type="caution">
    <text evidence="1">The sequence shown here is derived from an EMBL/GenBank/DDBJ whole genome shotgun (WGS) entry which is preliminary data.</text>
</comment>
<dbReference type="Proteomes" id="UP000696573">
    <property type="component" value="Unassembled WGS sequence"/>
</dbReference>
<dbReference type="AlphaFoldDB" id="A0A9N9V0G1"/>
<sequence>MGAHSVNQFCKYRINRDCVEAGAIKDGVRGWCCRVNRLRRGPPTRTEADDAGQHDVPELLVELEESGVHGEVVGLAHWCVHLSLVWDIDMMRPRYASDSGDHGLGFLLLVDGGMGGLNRGGYVLPLGGPDSSIL</sequence>
<name>A0A9N9V0G1_9HYPO</name>
<dbReference type="EMBL" id="CABFNQ020000432">
    <property type="protein sequence ID" value="CAH0014462.1"/>
    <property type="molecule type" value="Genomic_DNA"/>
</dbReference>
<proteinExistence type="predicted"/>
<gene>
    <name evidence="1" type="ORF">CRHIZ90672A_00017137</name>
</gene>
<keyword evidence="2" id="KW-1185">Reference proteome</keyword>
<evidence type="ECO:0000313" key="2">
    <source>
        <dbReference type="Proteomes" id="UP000696573"/>
    </source>
</evidence>